<evidence type="ECO:0000259" key="5">
    <source>
        <dbReference type="PROSITE" id="PS01124"/>
    </source>
</evidence>
<dbReference type="CDD" id="cd06124">
    <property type="entry name" value="cupin_NimR-like_N"/>
    <property type="match status" value="1"/>
</dbReference>
<dbReference type="SUPFAM" id="SSF46689">
    <property type="entry name" value="Homeodomain-like"/>
    <property type="match status" value="1"/>
</dbReference>
<organism evidence="6 7">
    <name type="scientific">Spartinivicinus marinus</name>
    <dbReference type="NCBI Taxonomy" id="2994442"/>
    <lineage>
        <taxon>Bacteria</taxon>
        <taxon>Pseudomonadati</taxon>
        <taxon>Pseudomonadota</taxon>
        <taxon>Gammaproteobacteria</taxon>
        <taxon>Oceanospirillales</taxon>
        <taxon>Zooshikellaceae</taxon>
        <taxon>Spartinivicinus</taxon>
    </lineage>
</organism>
<dbReference type="PANTHER" id="PTHR11019:SF199">
    <property type="entry name" value="HTH-TYPE TRANSCRIPTIONAL REGULATOR NIMR"/>
    <property type="match status" value="1"/>
</dbReference>
<dbReference type="InterPro" id="IPR014710">
    <property type="entry name" value="RmlC-like_jellyroll"/>
</dbReference>
<accession>A0A853HZA1</accession>
<dbReference type="InterPro" id="IPR009057">
    <property type="entry name" value="Homeodomain-like_sf"/>
</dbReference>
<dbReference type="InterPro" id="IPR011051">
    <property type="entry name" value="RmlC_Cupin_sf"/>
</dbReference>
<keyword evidence="4" id="KW-0804">Transcription</keyword>
<dbReference type="PANTHER" id="PTHR11019">
    <property type="entry name" value="HTH-TYPE TRANSCRIPTIONAL REGULATOR NIMR"/>
    <property type="match status" value="1"/>
</dbReference>
<evidence type="ECO:0000256" key="1">
    <source>
        <dbReference type="ARBA" id="ARBA00022491"/>
    </source>
</evidence>
<proteinExistence type="predicted"/>
<name>A0A853HZA1_9GAMM</name>
<dbReference type="AlphaFoldDB" id="A0A853HZA1"/>
<comment type="caution">
    <text evidence="6">The sequence shown here is derived from an EMBL/GenBank/DDBJ whole genome shotgun (WGS) entry which is preliminary data.</text>
</comment>
<feature type="domain" description="HTH araC/xylS-type" evidence="5">
    <location>
        <begin position="158"/>
        <end position="258"/>
    </location>
</feature>
<dbReference type="GO" id="GO:0003700">
    <property type="term" value="F:DNA-binding transcription factor activity"/>
    <property type="evidence" value="ECO:0007669"/>
    <property type="project" value="InterPro"/>
</dbReference>
<reference evidence="6 7" key="1">
    <citation type="submission" date="2020-07" db="EMBL/GenBank/DDBJ databases">
        <title>Endozoicomonas sp. nov., isolated from sediment.</title>
        <authorList>
            <person name="Gu T."/>
        </authorList>
    </citation>
    <scope>NUCLEOTIDE SEQUENCE [LARGE SCALE GENOMIC DNA]</scope>
    <source>
        <strain evidence="6 7">SM1973</strain>
    </source>
</reference>
<keyword evidence="7" id="KW-1185">Reference proteome</keyword>
<dbReference type="SMART" id="SM00342">
    <property type="entry name" value="HTH_ARAC"/>
    <property type="match status" value="1"/>
</dbReference>
<gene>
    <name evidence="6" type="ORF">H0A36_00280</name>
</gene>
<sequence>MSRQSSVSTSICKKMLWLVEPRSVDMPPKHFVASHQHPWGQFLFAVEGLICVKTEAGTFLVPPQQGVWVPPFTDHEIFTLSGAKFRSLYIAKRWSEKLNRPTSVIQVAALLREVILAITNIPVKGKADKATKHLWLVLYDCLKSAESVPLNLPVPQDSRLTKLVNRLLQHPTDSQSLEDWGAQLGASARTIRRIFLNQTQMSFSEWKQRLKVLKAIELMIAGMTVTEVAFELKYESSAAFINMFKRQMGVSPKSYLTQMLHCSVASPK</sequence>
<dbReference type="Gene3D" id="2.60.120.10">
    <property type="entry name" value="Jelly Rolls"/>
    <property type="match status" value="1"/>
</dbReference>
<evidence type="ECO:0000256" key="3">
    <source>
        <dbReference type="ARBA" id="ARBA00023125"/>
    </source>
</evidence>
<evidence type="ECO:0000256" key="2">
    <source>
        <dbReference type="ARBA" id="ARBA00023015"/>
    </source>
</evidence>
<evidence type="ECO:0000313" key="7">
    <source>
        <dbReference type="Proteomes" id="UP000569732"/>
    </source>
</evidence>
<dbReference type="Gene3D" id="1.10.10.60">
    <property type="entry name" value="Homeodomain-like"/>
    <property type="match status" value="1"/>
</dbReference>
<dbReference type="EMBL" id="JACCKB010000001">
    <property type="protein sequence ID" value="NYZ64422.1"/>
    <property type="molecule type" value="Genomic_DNA"/>
</dbReference>
<evidence type="ECO:0000313" key="6">
    <source>
        <dbReference type="EMBL" id="NYZ64422.1"/>
    </source>
</evidence>
<dbReference type="SUPFAM" id="SSF51182">
    <property type="entry name" value="RmlC-like cupins"/>
    <property type="match status" value="1"/>
</dbReference>
<dbReference type="GO" id="GO:0043565">
    <property type="term" value="F:sequence-specific DNA binding"/>
    <property type="evidence" value="ECO:0007669"/>
    <property type="project" value="InterPro"/>
</dbReference>
<protein>
    <submittedName>
        <fullName evidence="6">Helix-turn-helix transcriptional regulator</fullName>
    </submittedName>
</protein>
<dbReference type="RefSeq" id="WP_180566460.1">
    <property type="nucleotide sequence ID" value="NZ_JACCKB010000001.1"/>
</dbReference>
<keyword evidence="2" id="KW-0805">Transcription regulation</keyword>
<dbReference type="Pfam" id="PF12833">
    <property type="entry name" value="HTH_18"/>
    <property type="match status" value="1"/>
</dbReference>
<dbReference type="Proteomes" id="UP000569732">
    <property type="component" value="Unassembled WGS sequence"/>
</dbReference>
<keyword evidence="1" id="KW-0678">Repressor</keyword>
<keyword evidence="3" id="KW-0238">DNA-binding</keyword>
<dbReference type="InterPro" id="IPR018060">
    <property type="entry name" value="HTH_AraC"/>
</dbReference>
<evidence type="ECO:0000256" key="4">
    <source>
        <dbReference type="ARBA" id="ARBA00023163"/>
    </source>
</evidence>
<dbReference type="PROSITE" id="PS01124">
    <property type="entry name" value="HTH_ARAC_FAMILY_2"/>
    <property type="match status" value="1"/>
</dbReference>
<dbReference type="FunFam" id="1.10.10.60:FF:000132">
    <property type="entry name" value="AraC family transcriptional regulator"/>
    <property type="match status" value="1"/>
</dbReference>